<sequence>MGDEVTALAKIQAAGSSIKEGHDEELLWNLEMLSMARANEEDALADFHLERASQLTEDQTSGLINPQNKGLGEYVGKYYDRNMLNVYKAIRALEQKI</sequence>
<name>D6PKN5_9ZZZZ</name>
<protein>
    <submittedName>
        <fullName evidence="1">Uncharacterized protein</fullName>
    </submittedName>
</protein>
<evidence type="ECO:0000313" key="1">
    <source>
        <dbReference type="EMBL" id="ADD96286.1"/>
    </source>
</evidence>
<organism evidence="1">
    <name type="scientific">uncultured organism MedDCM-OCT-S08-C1656</name>
    <dbReference type="NCBI Taxonomy" id="743631"/>
    <lineage>
        <taxon>unclassified sequences</taxon>
        <taxon>environmental samples</taxon>
    </lineage>
</organism>
<reference evidence="1" key="1">
    <citation type="journal article" date="2010" name="ISME J.">
        <title>Metagenome of the Mediterranean deep chlorophyll maximum studied by direct and fosmid library 454 pyrosequencing.</title>
        <authorList>
            <person name="Ghai R."/>
            <person name="Martin-Cuadrado A.B."/>
            <person name="Molto A.G."/>
            <person name="Heredia I.G."/>
            <person name="Cabrera R."/>
            <person name="Martin J."/>
            <person name="Verdu M."/>
            <person name="Deschamps P."/>
            <person name="Moreira D."/>
            <person name="Lopez-Garcia P."/>
            <person name="Mira A."/>
            <person name="Rodriguez-Valera F."/>
        </authorList>
    </citation>
    <scope>NUCLEOTIDE SEQUENCE</scope>
</reference>
<accession>D6PKN5</accession>
<proteinExistence type="predicted"/>
<dbReference type="EMBL" id="GU943130">
    <property type="protein sequence ID" value="ADD96286.1"/>
    <property type="molecule type" value="Genomic_DNA"/>
</dbReference>
<dbReference type="AlphaFoldDB" id="D6PKN5"/>